<feature type="domain" description="F-box" evidence="1">
    <location>
        <begin position="30"/>
        <end position="77"/>
    </location>
</feature>
<sequence>MTKKGNILTESKRKKKGFLIMTKKHLGQAKETMADLPQDLAEDVLCRLPMTDLKRVRLTCKTWNALSKDSSFTTKHLARQAKLAAAKDEFTLVLMMDYEMLLVSVNFDENADAFMREVGTLINLDGSDQIDICISNDNTRLLVWNPYWGQSQWINPIHNSDRLNRYIYALGYDKSTNSHKILSFVDYTILNHFVYDAPPTAVTFAEYSIYDFNSRSWTRLGTLMEIWVTTKIEPDKVLWSSKVFLHVNIADFHFPFTHLSFFIDVEKKVAVVFSKDKEGLMDHTRNVAYIVRVDGSLIEVHVKSSLYKYCYPRVCSYVPSLVQLN</sequence>
<reference evidence="2" key="2">
    <citation type="submission" date="2015-03" db="UniProtKB">
        <authorList>
            <consortium name="EnsemblPlants"/>
        </authorList>
    </citation>
    <scope>IDENTIFICATION</scope>
</reference>
<evidence type="ECO:0000313" key="2">
    <source>
        <dbReference type="EnsemblPlants" id="Bo6g097260.1"/>
    </source>
</evidence>
<organism evidence="2 3">
    <name type="scientific">Brassica oleracea var. oleracea</name>
    <dbReference type="NCBI Taxonomy" id="109376"/>
    <lineage>
        <taxon>Eukaryota</taxon>
        <taxon>Viridiplantae</taxon>
        <taxon>Streptophyta</taxon>
        <taxon>Embryophyta</taxon>
        <taxon>Tracheophyta</taxon>
        <taxon>Spermatophyta</taxon>
        <taxon>Magnoliopsida</taxon>
        <taxon>eudicotyledons</taxon>
        <taxon>Gunneridae</taxon>
        <taxon>Pentapetalae</taxon>
        <taxon>rosids</taxon>
        <taxon>malvids</taxon>
        <taxon>Brassicales</taxon>
        <taxon>Brassicaceae</taxon>
        <taxon>Brassiceae</taxon>
        <taxon>Brassica</taxon>
    </lineage>
</organism>
<dbReference type="SUPFAM" id="SSF81383">
    <property type="entry name" value="F-box domain"/>
    <property type="match status" value="1"/>
</dbReference>
<dbReference type="AlphaFoldDB" id="A0A0D3CXW9"/>
<dbReference type="STRING" id="109376.A0A0D3CXW9"/>
<name>A0A0D3CXW9_BRAOL</name>
<dbReference type="PANTHER" id="PTHR31672:SF13">
    <property type="entry name" value="F-BOX PROTEIN CPR30-LIKE"/>
    <property type="match status" value="1"/>
</dbReference>
<evidence type="ECO:0000259" key="1">
    <source>
        <dbReference type="PROSITE" id="PS50181"/>
    </source>
</evidence>
<dbReference type="HOGENOM" id="CLU_034692_0_0_1"/>
<dbReference type="OMA" id="QIDICIS"/>
<dbReference type="InterPro" id="IPR036047">
    <property type="entry name" value="F-box-like_dom_sf"/>
</dbReference>
<reference evidence="2 3" key="1">
    <citation type="journal article" date="2014" name="Genome Biol.">
        <title>Transcriptome and methylome profiling reveals relics of genome dominance in the mesopolyploid Brassica oleracea.</title>
        <authorList>
            <person name="Parkin I.A."/>
            <person name="Koh C."/>
            <person name="Tang H."/>
            <person name="Robinson S.J."/>
            <person name="Kagale S."/>
            <person name="Clarke W.E."/>
            <person name="Town C.D."/>
            <person name="Nixon J."/>
            <person name="Krishnakumar V."/>
            <person name="Bidwell S.L."/>
            <person name="Denoeud F."/>
            <person name="Belcram H."/>
            <person name="Links M.G."/>
            <person name="Just J."/>
            <person name="Clarke C."/>
            <person name="Bender T."/>
            <person name="Huebert T."/>
            <person name="Mason A.S."/>
            <person name="Pires J.C."/>
            <person name="Barker G."/>
            <person name="Moore J."/>
            <person name="Walley P.G."/>
            <person name="Manoli S."/>
            <person name="Batley J."/>
            <person name="Edwards D."/>
            <person name="Nelson M.N."/>
            <person name="Wang X."/>
            <person name="Paterson A.H."/>
            <person name="King G."/>
            <person name="Bancroft I."/>
            <person name="Chalhoub B."/>
            <person name="Sharpe A.G."/>
        </authorList>
    </citation>
    <scope>NUCLEOTIDE SEQUENCE</scope>
    <source>
        <strain evidence="2 3">cv. TO1000</strain>
    </source>
</reference>
<dbReference type="EnsemblPlants" id="Bo6g097260.1">
    <property type="protein sequence ID" value="Bo6g097260.1"/>
    <property type="gene ID" value="Bo6g097260"/>
</dbReference>
<dbReference type="Gramene" id="Bo6g097260.1">
    <property type="protein sequence ID" value="Bo6g097260.1"/>
    <property type="gene ID" value="Bo6g097260"/>
</dbReference>
<protein>
    <recommendedName>
        <fullName evidence="1">F-box domain-containing protein</fullName>
    </recommendedName>
</protein>
<dbReference type="InterPro" id="IPR006527">
    <property type="entry name" value="F-box-assoc_dom_typ1"/>
</dbReference>
<dbReference type="Pfam" id="PF00646">
    <property type="entry name" value="F-box"/>
    <property type="match status" value="1"/>
</dbReference>
<accession>A0A0D3CXW9</accession>
<dbReference type="Gene3D" id="1.20.1280.50">
    <property type="match status" value="1"/>
</dbReference>
<dbReference type="CDD" id="cd22157">
    <property type="entry name" value="F-box_AtFBW1-like"/>
    <property type="match status" value="1"/>
</dbReference>
<keyword evidence="3" id="KW-1185">Reference proteome</keyword>
<dbReference type="Pfam" id="PF07734">
    <property type="entry name" value="FBA_1"/>
    <property type="match status" value="2"/>
</dbReference>
<dbReference type="Proteomes" id="UP000032141">
    <property type="component" value="Chromosome C6"/>
</dbReference>
<dbReference type="PANTHER" id="PTHR31672">
    <property type="entry name" value="BNACNNG10540D PROTEIN"/>
    <property type="match status" value="1"/>
</dbReference>
<proteinExistence type="predicted"/>
<dbReference type="InterPro" id="IPR001810">
    <property type="entry name" value="F-box_dom"/>
</dbReference>
<dbReference type="InterPro" id="IPR050796">
    <property type="entry name" value="SCF_F-box_component"/>
</dbReference>
<dbReference type="InterPro" id="IPR017451">
    <property type="entry name" value="F-box-assoc_interact_dom"/>
</dbReference>
<evidence type="ECO:0000313" key="3">
    <source>
        <dbReference type="Proteomes" id="UP000032141"/>
    </source>
</evidence>
<dbReference type="NCBIfam" id="TIGR01640">
    <property type="entry name" value="F_box_assoc_1"/>
    <property type="match status" value="1"/>
</dbReference>
<dbReference type="PROSITE" id="PS50181">
    <property type="entry name" value="FBOX"/>
    <property type="match status" value="1"/>
</dbReference>
<dbReference type="SMART" id="SM00256">
    <property type="entry name" value="FBOX"/>
    <property type="match status" value="1"/>
</dbReference>